<evidence type="ECO:0000313" key="4">
    <source>
        <dbReference type="Proteomes" id="UP000595001"/>
    </source>
</evidence>
<dbReference type="AlphaFoldDB" id="A0A7T3FWP8"/>
<accession>A0A7T3FWP8</accession>
<name>A0A7T3FWP8_9EURY</name>
<gene>
    <name evidence="3" type="ORF">I7X12_15245</name>
</gene>
<dbReference type="InterPro" id="IPR016181">
    <property type="entry name" value="Acyl_CoA_acyltransferase"/>
</dbReference>
<reference evidence="3 4" key="1">
    <citation type="submission" date="2020-12" db="EMBL/GenBank/DDBJ databases">
        <title>Halosimplex halophilum sp. nov. and Halosimplex salinum sp. nov., two new members of the genus Halosimplex.</title>
        <authorList>
            <person name="Cui H.L."/>
        </authorList>
    </citation>
    <scope>NUCLEOTIDE SEQUENCE [LARGE SCALE GENOMIC DNA]</scope>
    <source>
        <strain evidence="3 4">YGH94</strain>
    </source>
</reference>
<dbReference type="InterPro" id="IPR050769">
    <property type="entry name" value="NAT_camello-type"/>
</dbReference>
<feature type="domain" description="N-acetyltransferase" evidence="2">
    <location>
        <begin position="9"/>
        <end position="187"/>
    </location>
</feature>
<dbReference type="SUPFAM" id="SSF55729">
    <property type="entry name" value="Acyl-CoA N-acyltransferases (Nat)"/>
    <property type="match status" value="1"/>
</dbReference>
<dbReference type="Gene3D" id="3.40.630.30">
    <property type="match status" value="1"/>
</dbReference>
<proteinExistence type="predicted"/>
<sequence length="191" mass="21452">MSMPESTDLTIRRYRAGDGERVRELNREAMAETPEWVVDAPDTDLDDVRDHYLEAGGEFLVGEVDRRETSNGERGGTIREPDCEIVATGAVEPLDGWMADRFDAAAGTGELSRVRVDPAMQGRGFGTRIVEELARRARRRGYRALVLNTGADNEQARGFYESLGYACVREETVEFDDVTLDLALYWRRVEG</sequence>
<evidence type="ECO:0000256" key="1">
    <source>
        <dbReference type="ARBA" id="ARBA00022679"/>
    </source>
</evidence>
<keyword evidence="1 3" id="KW-0808">Transferase</keyword>
<dbReference type="Pfam" id="PF00583">
    <property type="entry name" value="Acetyltransf_1"/>
    <property type="match status" value="1"/>
</dbReference>
<organism evidence="3 4">
    <name type="scientific">Halosimplex litoreum</name>
    <dbReference type="NCBI Taxonomy" id="1198301"/>
    <lineage>
        <taxon>Archaea</taxon>
        <taxon>Methanobacteriati</taxon>
        <taxon>Methanobacteriota</taxon>
        <taxon>Stenosarchaea group</taxon>
        <taxon>Halobacteria</taxon>
        <taxon>Halobacteriales</taxon>
        <taxon>Haloarculaceae</taxon>
        <taxon>Halosimplex</taxon>
    </lineage>
</organism>
<keyword evidence="4" id="KW-1185">Reference proteome</keyword>
<dbReference type="PROSITE" id="PS51186">
    <property type="entry name" value="GNAT"/>
    <property type="match status" value="1"/>
</dbReference>
<dbReference type="CDD" id="cd04301">
    <property type="entry name" value="NAT_SF"/>
    <property type="match status" value="1"/>
</dbReference>
<dbReference type="GO" id="GO:0008080">
    <property type="term" value="F:N-acetyltransferase activity"/>
    <property type="evidence" value="ECO:0007669"/>
    <property type="project" value="InterPro"/>
</dbReference>
<dbReference type="PANTHER" id="PTHR13947:SF37">
    <property type="entry name" value="LD18367P"/>
    <property type="match status" value="1"/>
</dbReference>
<protein>
    <submittedName>
        <fullName evidence="3">GNAT family N-acetyltransferase</fullName>
    </submittedName>
</protein>
<evidence type="ECO:0000313" key="3">
    <source>
        <dbReference type="EMBL" id="QPV62090.1"/>
    </source>
</evidence>
<dbReference type="Proteomes" id="UP000595001">
    <property type="component" value="Chromosome"/>
</dbReference>
<dbReference type="KEGG" id="hlt:I7X12_15245"/>
<dbReference type="GeneID" id="60589876"/>
<dbReference type="OrthoDB" id="125295at2157"/>
<evidence type="ECO:0000259" key="2">
    <source>
        <dbReference type="PROSITE" id="PS51186"/>
    </source>
</evidence>
<dbReference type="PANTHER" id="PTHR13947">
    <property type="entry name" value="GNAT FAMILY N-ACETYLTRANSFERASE"/>
    <property type="match status" value="1"/>
</dbReference>
<dbReference type="EMBL" id="CP065856">
    <property type="protein sequence ID" value="QPV62090.1"/>
    <property type="molecule type" value="Genomic_DNA"/>
</dbReference>
<dbReference type="RefSeq" id="WP_198060907.1">
    <property type="nucleotide sequence ID" value="NZ_CP065856.1"/>
</dbReference>
<dbReference type="InterPro" id="IPR000182">
    <property type="entry name" value="GNAT_dom"/>
</dbReference>